<evidence type="ECO:0000256" key="2">
    <source>
        <dbReference type="ARBA" id="ARBA00005893"/>
    </source>
</evidence>
<keyword evidence="4 7" id="KW-0479">Metal-binding</keyword>
<dbReference type="eggNOG" id="COG1778">
    <property type="taxonomic scope" value="Bacteria"/>
</dbReference>
<organism evidence="8 11">
    <name type="scientific">Porphyromonas macacae</name>
    <dbReference type="NCBI Taxonomy" id="28115"/>
    <lineage>
        <taxon>Bacteria</taxon>
        <taxon>Pseudomonadati</taxon>
        <taxon>Bacteroidota</taxon>
        <taxon>Bacteroidia</taxon>
        <taxon>Bacteroidales</taxon>
        <taxon>Porphyromonadaceae</taxon>
        <taxon>Porphyromonas</taxon>
    </lineage>
</organism>
<evidence type="ECO:0000256" key="5">
    <source>
        <dbReference type="ARBA" id="ARBA00022801"/>
    </source>
</evidence>
<name>A0A0A2E095_9PORP</name>
<evidence type="ECO:0000256" key="6">
    <source>
        <dbReference type="ARBA" id="ARBA00022842"/>
    </source>
</evidence>
<dbReference type="EMBL" id="JRFA01000031">
    <property type="protein sequence ID" value="KGN72281.1"/>
    <property type="molecule type" value="Genomic_DNA"/>
</dbReference>
<dbReference type="AlphaFoldDB" id="A0A0A2E095"/>
<reference evidence="8 11" key="1">
    <citation type="submission" date="2014-09" db="EMBL/GenBank/DDBJ databases">
        <title>Draft Genome Sequence of Porphyromonas macacae COT-192_OH2859.</title>
        <authorList>
            <person name="Wallis C."/>
            <person name="Deusch O."/>
            <person name="O'Flynn C."/>
            <person name="Davis I."/>
            <person name="Horsfall A."/>
            <person name="Kirkwood N."/>
            <person name="Harris S."/>
            <person name="Eisen J.A."/>
            <person name="Coil D.A."/>
            <person name="Darling A.E."/>
            <person name="Jospin G."/>
            <person name="Alexiev A."/>
        </authorList>
    </citation>
    <scope>NUCLEOTIDE SEQUENCE [LARGE SCALE GENOMIC DNA]</scope>
    <source>
        <strain evidence="11">COT-192 OH2859</strain>
        <strain evidence="8">COT-192_OH2859</strain>
    </source>
</reference>
<evidence type="ECO:0000313" key="13">
    <source>
        <dbReference type="Proteomes" id="UP000254263"/>
    </source>
</evidence>
<evidence type="ECO:0000256" key="7">
    <source>
        <dbReference type="PIRSR" id="PIRSR006118-2"/>
    </source>
</evidence>
<accession>A0A0A2E095</accession>
<dbReference type="OrthoDB" id="9805604at2"/>
<dbReference type="Pfam" id="PF08282">
    <property type="entry name" value="Hydrolase_3"/>
    <property type="match status" value="1"/>
</dbReference>
<dbReference type="CDD" id="cd01630">
    <property type="entry name" value="HAD_KDO-like"/>
    <property type="match status" value="1"/>
</dbReference>
<evidence type="ECO:0000256" key="4">
    <source>
        <dbReference type="ARBA" id="ARBA00022723"/>
    </source>
</evidence>
<dbReference type="SUPFAM" id="SSF56784">
    <property type="entry name" value="HAD-like"/>
    <property type="match status" value="1"/>
</dbReference>
<dbReference type="EC" id="3.1.3.45" evidence="9"/>
<keyword evidence="6 7" id="KW-0460">Magnesium</keyword>
<dbReference type="EMBL" id="UGTI01000001">
    <property type="protein sequence ID" value="SUB77259.1"/>
    <property type="molecule type" value="Genomic_DNA"/>
</dbReference>
<dbReference type="SFLD" id="SFLDS00003">
    <property type="entry name" value="Haloacid_Dehalogenase"/>
    <property type="match status" value="1"/>
</dbReference>
<dbReference type="PANTHER" id="PTHR21485:SF3">
    <property type="entry name" value="N-ACYLNEURAMINATE CYTIDYLYLTRANSFERASE"/>
    <property type="match status" value="1"/>
</dbReference>
<dbReference type="InterPro" id="IPR036412">
    <property type="entry name" value="HAD-like_sf"/>
</dbReference>
<dbReference type="Proteomes" id="UP000254156">
    <property type="component" value="Unassembled WGS sequence"/>
</dbReference>
<dbReference type="NCBIfam" id="TIGR01670">
    <property type="entry name" value="KdsC-phosphatas"/>
    <property type="match status" value="1"/>
</dbReference>
<dbReference type="GO" id="GO:0019143">
    <property type="term" value="F:3-deoxy-manno-octulosonate-8-phosphatase activity"/>
    <property type="evidence" value="ECO:0007669"/>
    <property type="project" value="UniProtKB-EC"/>
</dbReference>
<proteinExistence type="inferred from homology"/>
<dbReference type="GO" id="GO:0046872">
    <property type="term" value="F:metal ion binding"/>
    <property type="evidence" value="ECO:0007669"/>
    <property type="project" value="UniProtKB-KW"/>
</dbReference>
<dbReference type="InterPro" id="IPR006549">
    <property type="entry name" value="HAD-SF_hydro_IIIA"/>
</dbReference>
<evidence type="ECO:0000313" key="12">
    <source>
        <dbReference type="Proteomes" id="UP000254156"/>
    </source>
</evidence>
<protein>
    <submittedName>
        <fullName evidence="8 9">3-deoxy-D-manno-octulosonate 8-phosphate phosphatase</fullName>
        <ecNumber evidence="9">3.1.3.45</ecNumber>
    </submittedName>
</protein>
<evidence type="ECO:0000313" key="11">
    <source>
        <dbReference type="Proteomes" id="UP000030103"/>
    </source>
</evidence>
<comment type="subunit">
    <text evidence="3">Homotetramer.</text>
</comment>
<dbReference type="InterPro" id="IPR023214">
    <property type="entry name" value="HAD_sf"/>
</dbReference>
<feature type="binding site" evidence="7">
    <location>
        <position position="17"/>
    </location>
    <ligand>
        <name>Mg(2+)</name>
        <dbReference type="ChEBI" id="CHEBI:18420"/>
    </ligand>
</feature>
<dbReference type="NCBIfam" id="TIGR01662">
    <property type="entry name" value="HAD-SF-IIIA"/>
    <property type="match status" value="1"/>
</dbReference>
<dbReference type="PIRSF" id="PIRSF006118">
    <property type="entry name" value="KDO8-P_Ptase"/>
    <property type="match status" value="1"/>
</dbReference>
<keyword evidence="5 9" id="KW-0378">Hydrolase</keyword>
<feature type="binding site" evidence="7">
    <location>
        <position position="110"/>
    </location>
    <ligand>
        <name>Mg(2+)</name>
        <dbReference type="ChEBI" id="CHEBI:18420"/>
    </ligand>
</feature>
<dbReference type="InterPro" id="IPR010023">
    <property type="entry name" value="KdsC_fam"/>
</dbReference>
<evidence type="ECO:0000256" key="3">
    <source>
        <dbReference type="ARBA" id="ARBA00011881"/>
    </source>
</evidence>
<dbReference type="GO" id="GO:0008781">
    <property type="term" value="F:N-acylneuraminate cytidylyltransferase activity"/>
    <property type="evidence" value="ECO:0007669"/>
    <property type="project" value="TreeGrafter"/>
</dbReference>
<dbReference type="FunFam" id="3.40.50.1000:FF:000029">
    <property type="entry name" value="3-deoxy-D-manno-octulosonate 8-phosphate phosphatase KdsC"/>
    <property type="match status" value="1"/>
</dbReference>
<evidence type="ECO:0000313" key="9">
    <source>
        <dbReference type="EMBL" id="SUB77259.1"/>
    </source>
</evidence>
<gene>
    <name evidence="9" type="primary">kdsC</name>
    <name evidence="8" type="ORF">HQ47_10055</name>
    <name evidence="10" type="ORF">NCTC11632_00429</name>
    <name evidence="9" type="ORF">NCTC13100_00374</name>
</gene>
<comment type="cofactor">
    <cofactor evidence="1 7">
        <name>Mg(2+)</name>
        <dbReference type="ChEBI" id="CHEBI:18420"/>
    </cofactor>
</comment>
<dbReference type="InterPro" id="IPR050793">
    <property type="entry name" value="CMP-NeuNAc_synthase"/>
</dbReference>
<dbReference type="Proteomes" id="UP000254263">
    <property type="component" value="Unassembled WGS sequence"/>
</dbReference>
<dbReference type="SFLD" id="SFLDG01138">
    <property type="entry name" value="C1.6.2:_Deoxy-d-mannose-octulo"/>
    <property type="match status" value="1"/>
</dbReference>
<feature type="binding site" evidence="7">
    <location>
        <position position="19"/>
    </location>
    <ligand>
        <name>substrate</name>
    </ligand>
</feature>
<evidence type="ECO:0000313" key="8">
    <source>
        <dbReference type="EMBL" id="KGN72281.1"/>
    </source>
</evidence>
<dbReference type="STRING" id="28115.HQ47_10055"/>
<reference evidence="12 13" key="2">
    <citation type="submission" date="2018-06" db="EMBL/GenBank/DDBJ databases">
        <authorList>
            <consortium name="Pathogen Informatics"/>
            <person name="Doyle S."/>
        </authorList>
    </citation>
    <scope>NUCLEOTIDE SEQUENCE [LARGE SCALE GENOMIC DNA]</scope>
    <source>
        <strain evidence="10 12">NCTC11632</strain>
        <strain evidence="9 13">NCTC13100</strain>
    </source>
</reference>
<comment type="similarity">
    <text evidence="2">Belongs to the KdsC family.</text>
</comment>
<keyword evidence="11" id="KW-1185">Reference proteome</keyword>
<evidence type="ECO:0000313" key="10">
    <source>
        <dbReference type="EMBL" id="SUB88360.1"/>
    </source>
</evidence>
<dbReference type="SFLD" id="SFLDG01136">
    <property type="entry name" value="C1.6:_Phosphoserine_Phosphatas"/>
    <property type="match status" value="1"/>
</dbReference>
<dbReference type="EMBL" id="UGTF01000002">
    <property type="protein sequence ID" value="SUB88360.1"/>
    <property type="molecule type" value="Genomic_DNA"/>
</dbReference>
<evidence type="ECO:0000256" key="1">
    <source>
        <dbReference type="ARBA" id="ARBA00001946"/>
    </source>
</evidence>
<dbReference type="RefSeq" id="WP_018359472.1">
    <property type="nucleotide sequence ID" value="NZ_JASBZX010000015.1"/>
</dbReference>
<sequence length="173" mass="18813">MSSIAYDLSKIKAFILDMDGVISCTISPLGADGNPMRTVNVKDGYAMQHAVKHGYIVAILSGGRSQAMELRAKQLGLQYVFMGARHKMDNLKELMEETGLKPEEICYIGDDLPDVPVMEAVGLAVAPADAVPEAKEAAQYISQCYGGHGVVRDVIEQTMRCRGDWGTEVAFGW</sequence>
<dbReference type="PANTHER" id="PTHR21485">
    <property type="entry name" value="HAD SUPERFAMILY MEMBERS CMAS AND KDSC"/>
    <property type="match status" value="1"/>
</dbReference>
<dbReference type="Proteomes" id="UP000030103">
    <property type="component" value="Unassembled WGS sequence"/>
</dbReference>
<dbReference type="Gene3D" id="3.40.50.1000">
    <property type="entry name" value="HAD superfamily/HAD-like"/>
    <property type="match status" value="1"/>
</dbReference>